<name>A0A6D2IQI1_9BRAS</name>
<evidence type="ECO:0000313" key="3">
    <source>
        <dbReference type="EMBL" id="CAA7029885.1"/>
    </source>
</evidence>
<organism evidence="3 4">
    <name type="scientific">Microthlaspi erraticum</name>
    <dbReference type="NCBI Taxonomy" id="1685480"/>
    <lineage>
        <taxon>Eukaryota</taxon>
        <taxon>Viridiplantae</taxon>
        <taxon>Streptophyta</taxon>
        <taxon>Embryophyta</taxon>
        <taxon>Tracheophyta</taxon>
        <taxon>Spermatophyta</taxon>
        <taxon>Magnoliopsida</taxon>
        <taxon>eudicotyledons</taxon>
        <taxon>Gunneridae</taxon>
        <taxon>Pentapetalae</taxon>
        <taxon>rosids</taxon>
        <taxon>malvids</taxon>
        <taxon>Brassicales</taxon>
        <taxon>Brassicaceae</taxon>
        <taxon>Coluteocarpeae</taxon>
        <taxon>Microthlaspi</taxon>
    </lineage>
</organism>
<dbReference type="Gene3D" id="3.40.50.200">
    <property type="entry name" value="Peptidase S8/S53 domain"/>
    <property type="match status" value="1"/>
</dbReference>
<proteinExistence type="inferred from homology"/>
<dbReference type="InterPro" id="IPR036852">
    <property type="entry name" value="Peptidase_S8/S53_dom_sf"/>
</dbReference>
<evidence type="ECO:0008006" key="5">
    <source>
        <dbReference type="Google" id="ProtNLM"/>
    </source>
</evidence>
<dbReference type="AlphaFoldDB" id="A0A6D2IQI1"/>
<evidence type="ECO:0000313" key="4">
    <source>
        <dbReference type="Proteomes" id="UP000467841"/>
    </source>
</evidence>
<keyword evidence="4" id="KW-1185">Reference proteome</keyword>
<dbReference type="PANTHER" id="PTHR10795">
    <property type="entry name" value="PROPROTEIN CONVERTASE SUBTILISIN/KEXIN"/>
    <property type="match status" value="1"/>
</dbReference>
<gene>
    <name evidence="3" type="ORF">MERR_LOCUS17120</name>
</gene>
<reference evidence="3" key="1">
    <citation type="submission" date="2020-01" db="EMBL/GenBank/DDBJ databases">
        <authorList>
            <person name="Mishra B."/>
        </authorList>
    </citation>
    <scope>NUCLEOTIDE SEQUENCE [LARGE SCALE GENOMIC DNA]</scope>
</reference>
<dbReference type="Proteomes" id="UP000467841">
    <property type="component" value="Unassembled WGS sequence"/>
</dbReference>
<dbReference type="InterPro" id="IPR045051">
    <property type="entry name" value="SBT"/>
</dbReference>
<protein>
    <recommendedName>
        <fullName evidence="5">Peptidase S8/S53 domain-containing protein</fullName>
    </recommendedName>
</protein>
<dbReference type="OrthoDB" id="4803627at2759"/>
<keyword evidence="2" id="KW-0732">Signal</keyword>
<dbReference type="GO" id="GO:0006508">
    <property type="term" value="P:proteolysis"/>
    <property type="evidence" value="ECO:0007669"/>
    <property type="project" value="InterPro"/>
</dbReference>
<evidence type="ECO:0000256" key="1">
    <source>
        <dbReference type="ARBA" id="ARBA00011073"/>
    </source>
</evidence>
<sequence>MTQQGVISVLPEHRYELHTTRTPLFLGLDVHSANLFPENGASSDDVVGFSTPVFGQREKASPTKDSLIGARFFARGSKATMGPVDESKEYDGHRTHTSSTAAGSIVEGASLLGFANGTARGMALLTSSPAENDSFLDNVLSRIQIQ</sequence>
<evidence type="ECO:0000256" key="2">
    <source>
        <dbReference type="ARBA" id="ARBA00022729"/>
    </source>
</evidence>
<comment type="similarity">
    <text evidence="1">Belongs to the peptidase S8 family.</text>
</comment>
<accession>A0A6D2IQI1</accession>
<dbReference type="EMBL" id="CACVBM020001086">
    <property type="protein sequence ID" value="CAA7029885.1"/>
    <property type="molecule type" value="Genomic_DNA"/>
</dbReference>
<dbReference type="GO" id="GO:0004252">
    <property type="term" value="F:serine-type endopeptidase activity"/>
    <property type="evidence" value="ECO:0007669"/>
    <property type="project" value="InterPro"/>
</dbReference>
<comment type="caution">
    <text evidence="3">The sequence shown here is derived from an EMBL/GenBank/DDBJ whole genome shotgun (WGS) entry which is preliminary data.</text>
</comment>